<dbReference type="Gene3D" id="3.10.450.50">
    <property type="match status" value="2"/>
</dbReference>
<gene>
    <name evidence="1" type="ORF">H9714_03335</name>
</gene>
<reference evidence="1" key="2">
    <citation type="submission" date="2021-04" db="EMBL/GenBank/DDBJ databases">
        <authorList>
            <person name="Gilroy R."/>
        </authorList>
    </citation>
    <scope>NUCLEOTIDE SEQUENCE</scope>
    <source>
        <strain evidence="1">CHK189-11263</strain>
    </source>
</reference>
<dbReference type="GO" id="GO:0030638">
    <property type="term" value="P:polyketide metabolic process"/>
    <property type="evidence" value="ECO:0007669"/>
    <property type="project" value="InterPro"/>
</dbReference>
<dbReference type="EMBL" id="DWYC01000036">
    <property type="protein sequence ID" value="HJB56564.1"/>
    <property type="molecule type" value="Genomic_DNA"/>
</dbReference>
<dbReference type="InterPro" id="IPR032710">
    <property type="entry name" value="NTF2-like_dom_sf"/>
</dbReference>
<evidence type="ECO:0000313" key="1">
    <source>
        <dbReference type="EMBL" id="HJB56564.1"/>
    </source>
</evidence>
<comment type="caution">
    <text evidence="1">The sequence shown here is derived from an EMBL/GenBank/DDBJ whole genome shotgun (WGS) entry which is preliminary data.</text>
</comment>
<dbReference type="SUPFAM" id="SSF54427">
    <property type="entry name" value="NTF2-like"/>
    <property type="match status" value="2"/>
</dbReference>
<dbReference type="InterPro" id="IPR009959">
    <property type="entry name" value="Cyclase_SnoaL-like"/>
</dbReference>
<organism evidence="1 2">
    <name type="scientific">Candidatus Flavonifractor intestinipullorum</name>
    <dbReference type="NCBI Taxonomy" id="2838587"/>
    <lineage>
        <taxon>Bacteria</taxon>
        <taxon>Bacillati</taxon>
        <taxon>Bacillota</taxon>
        <taxon>Clostridia</taxon>
        <taxon>Eubacteriales</taxon>
        <taxon>Oscillospiraceae</taxon>
        <taxon>Flavonifractor</taxon>
    </lineage>
</organism>
<dbReference type="PANTHER" id="PTHR38436">
    <property type="entry name" value="POLYKETIDE CYCLASE SNOAL-LIKE DOMAIN"/>
    <property type="match status" value="1"/>
</dbReference>
<dbReference type="AlphaFoldDB" id="A0A9D2S585"/>
<name>A0A9D2S585_9FIRM</name>
<evidence type="ECO:0000313" key="2">
    <source>
        <dbReference type="Proteomes" id="UP000824208"/>
    </source>
</evidence>
<sequence>MGSYQFEKRLVLDYYNALEQAAPDAVPGALERFLGPDYAWRSSYPFRTLEHVDEVAGRFWSPLKRALTHMQRRIDVFIAGNNELDGTVWVMSMGHFMGLFDHEILGIRPTRKMASLRYAEFNCVQGGKITQTGLFLDWIGLMHQAGVYPLPPMTGQYFIYPGPRTHDGLLFADAPAEEGVKTLKLVNQMVDDLDKLNQSGSMEPPSVADLSRSWAEDMIWYGPCGIGATYTIPRYIEQHTGPFRRGLTGKTFHGHAVRLAEGKFACFFGWPNLTNRNAGGFLGLPAGESADMMVVDVYCRQGDKLSENWVLIDLPWWLKQQGLDIFERTRSIFPPNV</sequence>
<dbReference type="PANTHER" id="PTHR38436:SF1">
    <property type="entry name" value="ESTER CYCLASE"/>
    <property type="match status" value="1"/>
</dbReference>
<dbReference type="Proteomes" id="UP000824208">
    <property type="component" value="Unassembled WGS sequence"/>
</dbReference>
<accession>A0A9D2S585</accession>
<proteinExistence type="predicted"/>
<reference evidence="1" key="1">
    <citation type="journal article" date="2021" name="PeerJ">
        <title>Extensive microbial diversity within the chicken gut microbiome revealed by metagenomics and culture.</title>
        <authorList>
            <person name="Gilroy R."/>
            <person name="Ravi A."/>
            <person name="Getino M."/>
            <person name="Pursley I."/>
            <person name="Horton D.L."/>
            <person name="Alikhan N.F."/>
            <person name="Baker D."/>
            <person name="Gharbi K."/>
            <person name="Hall N."/>
            <person name="Watson M."/>
            <person name="Adriaenssens E.M."/>
            <person name="Foster-Nyarko E."/>
            <person name="Jarju S."/>
            <person name="Secka A."/>
            <person name="Antonio M."/>
            <person name="Oren A."/>
            <person name="Chaudhuri R.R."/>
            <person name="La Ragione R."/>
            <person name="Hildebrand F."/>
            <person name="Pallen M.J."/>
        </authorList>
    </citation>
    <scope>NUCLEOTIDE SEQUENCE</scope>
    <source>
        <strain evidence="1">CHK189-11263</strain>
    </source>
</reference>
<protein>
    <submittedName>
        <fullName evidence="1">Nuclear transport factor 2 family protein</fullName>
    </submittedName>
</protein>